<gene>
    <name evidence="1" type="ORF">GSPATT00023270001</name>
</gene>
<evidence type="ECO:0008006" key="3">
    <source>
        <dbReference type="Google" id="ProtNLM"/>
    </source>
</evidence>
<dbReference type="GeneID" id="5043278"/>
<dbReference type="InterPro" id="IPR011992">
    <property type="entry name" value="EF-hand-dom_pair"/>
</dbReference>
<protein>
    <recommendedName>
        <fullName evidence="3">EF-hand domain-containing protein</fullName>
    </recommendedName>
</protein>
<sequence>MEAQAEFIINELRQVIVIKQIDLLETCKQLQIQDNQFLTFKELQLLLNEIDLKLNRQQIEFVFNMIDDQLNQFLRVLKLSLITQSQIKFTRNQN</sequence>
<dbReference type="RefSeq" id="XP_001457493.1">
    <property type="nucleotide sequence ID" value="XM_001457456.1"/>
</dbReference>
<dbReference type="EMBL" id="CT868658">
    <property type="protein sequence ID" value="CAK90096.1"/>
    <property type="molecule type" value="Genomic_DNA"/>
</dbReference>
<keyword evidence="2" id="KW-1185">Reference proteome</keyword>
<dbReference type="KEGG" id="ptm:GSPATT00023270001"/>
<accession>A0E479</accession>
<proteinExistence type="predicted"/>
<dbReference type="HOGENOM" id="CLU_2390764_0_0_1"/>
<organism evidence="1 2">
    <name type="scientific">Paramecium tetraurelia</name>
    <dbReference type="NCBI Taxonomy" id="5888"/>
    <lineage>
        <taxon>Eukaryota</taxon>
        <taxon>Sar</taxon>
        <taxon>Alveolata</taxon>
        <taxon>Ciliophora</taxon>
        <taxon>Intramacronucleata</taxon>
        <taxon>Oligohymenophorea</taxon>
        <taxon>Peniculida</taxon>
        <taxon>Parameciidae</taxon>
        <taxon>Paramecium</taxon>
    </lineage>
</organism>
<reference evidence="1 2" key="1">
    <citation type="journal article" date="2006" name="Nature">
        <title>Global trends of whole-genome duplications revealed by the ciliate Paramecium tetraurelia.</title>
        <authorList>
            <consortium name="Genoscope"/>
            <person name="Aury J.-M."/>
            <person name="Jaillon O."/>
            <person name="Duret L."/>
            <person name="Noel B."/>
            <person name="Jubin C."/>
            <person name="Porcel B.M."/>
            <person name="Segurens B."/>
            <person name="Daubin V."/>
            <person name="Anthouard V."/>
            <person name="Aiach N."/>
            <person name="Arnaiz O."/>
            <person name="Billaut A."/>
            <person name="Beisson J."/>
            <person name="Blanc I."/>
            <person name="Bouhouche K."/>
            <person name="Camara F."/>
            <person name="Duharcourt S."/>
            <person name="Guigo R."/>
            <person name="Gogendeau D."/>
            <person name="Katinka M."/>
            <person name="Keller A.-M."/>
            <person name="Kissmehl R."/>
            <person name="Klotz C."/>
            <person name="Koll F."/>
            <person name="Le Moue A."/>
            <person name="Lepere C."/>
            <person name="Malinsky S."/>
            <person name="Nowacki M."/>
            <person name="Nowak J.K."/>
            <person name="Plattner H."/>
            <person name="Poulain J."/>
            <person name="Ruiz F."/>
            <person name="Serrano V."/>
            <person name="Zagulski M."/>
            <person name="Dessen P."/>
            <person name="Betermier M."/>
            <person name="Weissenbach J."/>
            <person name="Scarpelli C."/>
            <person name="Schachter V."/>
            <person name="Sperling L."/>
            <person name="Meyer E."/>
            <person name="Cohen J."/>
            <person name="Wincker P."/>
        </authorList>
    </citation>
    <scope>NUCLEOTIDE SEQUENCE [LARGE SCALE GENOMIC DNA]</scope>
    <source>
        <strain evidence="1 2">Stock d4-2</strain>
    </source>
</reference>
<dbReference type="SUPFAM" id="SSF47473">
    <property type="entry name" value="EF-hand"/>
    <property type="match status" value="1"/>
</dbReference>
<evidence type="ECO:0000313" key="2">
    <source>
        <dbReference type="Proteomes" id="UP000000600"/>
    </source>
</evidence>
<name>A0E479_PARTE</name>
<evidence type="ECO:0000313" key="1">
    <source>
        <dbReference type="EMBL" id="CAK90096.1"/>
    </source>
</evidence>
<dbReference type="InParanoid" id="A0E479"/>
<dbReference type="Proteomes" id="UP000000600">
    <property type="component" value="Unassembled WGS sequence"/>
</dbReference>
<dbReference type="AlphaFoldDB" id="A0E479"/>